<proteinExistence type="predicted"/>
<dbReference type="EMBL" id="HACG01029691">
    <property type="protein sequence ID" value="CEK76556.1"/>
    <property type="molecule type" value="Transcribed_RNA"/>
</dbReference>
<protein>
    <submittedName>
        <fullName evidence="1">Uncharacterized protein</fullName>
    </submittedName>
</protein>
<accession>A0A0B7A984</accession>
<gene>
    <name evidence="1" type="primary">ORF100489</name>
</gene>
<sequence length="55" mass="6456">MFCYFPSIRFHDSSALKKNPVKKRQYLSILATEFNNTNLRFLLELTAEIVSDDET</sequence>
<name>A0A0B7A984_9EUPU</name>
<evidence type="ECO:0000313" key="1">
    <source>
        <dbReference type="EMBL" id="CEK76556.1"/>
    </source>
</evidence>
<dbReference type="AlphaFoldDB" id="A0A0B7A984"/>
<reference evidence="1" key="1">
    <citation type="submission" date="2014-12" db="EMBL/GenBank/DDBJ databases">
        <title>Insight into the proteome of Arion vulgaris.</title>
        <authorList>
            <person name="Aradska J."/>
            <person name="Bulat T."/>
            <person name="Smidak R."/>
            <person name="Sarate P."/>
            <person name="Gangsoo J."/>
            <person name="Sialana F."/>
            <person name="Bilban M."/>
            <person name="Lubec G."/>
        </authorList>
    </citation>
    <scope>NUCLEOTIDE SEQUENCE</scope>
    <source>
        <tissue evidence="1">Skin</tissue>
    </source>
</reference>
<organism evidence="1">
    <name type="scientific">Arion vulgaris</name>
    <dbReference type="NCBI Taxonomy" id="1028688"/>
    <lineage>
        <taxon>Eukaryota</taxon>
        <taxon>Metazoa</taxon>
        <taxon>Spiralia</taxon>
        <taxon>Lophotrochozoa</taxon>
        <taxon>Mollusca</taxon>
        <taxon>Gastropoda</taxon>
        <taxon>Heterobranchia</taxon>
        <taxon>Euthyneura</taxon>
        <taxon>Panpulmonata</taxon>
        <taxon>Eupulmonata</taxon>
        <taxon>Stylommatophora</taxon>
        <taxon>Helicina</taxon>
        <taxon>Arionoidea</taxon>
        <taxon>Arionidae</taxon>
        <taxon>Arion</taxon>
    </lineage>
</organism>